<feature type="transmembrane region" description="Helical" evidence="2">
    <location>
        <begin position="317"/>
        <end position="336"/>
    </location>
</feature>
<reference evidence="3 4" key="1">
    <citation type="submission" date="2020-11" db="EMBL/GenBank/DDBJ databases">
        <title>Corynebacterium sp. MC1420.</title>
        <authorList>
            <person name="Zhou J."/>
        </authorList>
    </citation>
    <scope>NUCLEOTIDE SEQUENCE [LARGE SCALE GENOMIC DNA]</scope>
    <source>
        <strain evidence="3 4">MC1420</strain>
    </source>
</reference>
<dbReference type="AlphaFoldDB" id="A0A7T0KPD3"/>
<keyword evidence="4" id="KW-1185">Reference proteome</keyword>
<feature type="transmembrane region" description="Helical" evidence="2">
    <location>
        <begin position="402"/>
        <end position="421"/>
    </location>
</feature>
<evidence type="ECO:0008006" key="5">
    <source>
        <dbReference type="Google" id="ProtNLM"/>
    </source>
</evidence>
<keyword evidence="2" id="KW-0812">Transmembrane</keyword>
<feature type="transmembrane region" description="Helical" evidence="2">
    <location>
        <begin position="6"/>
        <end position="25"/>
    </location>
</feature>
<dbReference type="EMBL" id="CP064955">
    <property type="protein sequence ID" value="QPK83568.1"/>
    <property type="molecule type" value="Genomic_DNA"/>
</dbReference>
<feature type="transmembrane region" description="Helical" evidence="2">
    <location>
        <begin position="32"/>
        <end position="52"/>
    </location>
</feature>
<feature type="region of interest" description="Disordered" evidence="1">
    <location>
        <begin position="659"/>
        <end position="704"/>
    </location>
</feature>
<accession>A0A7T0KPD3</accession>
<feature type="transmembrane region" description="Helical" evidence="2">
    <location>
        <begin position="377"/>
        <end position="395"/>
    </location>
</feature>
<feature type="transmembrane region" description="Helical" evidence="2">
    <location>
        <begin position="188"/>
        <end position="210"/>
    </location>
</feature>
<evidence type="ECO:0000313" key="4">
    <source>
        <dbReference type="Proteomes" id="UP000594586"/>
    </source>
</evidence>
<name>A0A7T0KPD3_9CORY</name>
<feature type="transmembrane region" description="Helical" evidence="2">
    <location>
        <begin position="247"/>
        <end position="267"/>
    </location>
</feature>
<feature type="compositionally biased region" description="Basic and acidic residues" evidence="1">
    <location>
        <begin position="684"/>
        <end position="704"/>
    </location>
</feature>
<feature type="transmembrane region" description="Helical" evidence="2">
    <location>
        <begin position="64"/>
        <end position="82"/>
    </location>
</feature>
<feature type="transmembrane region" description="Helical" evidence="2">
    <location>
        <begin position="94"/>
        <end position="113"/>
    </location>
</feature>
<dbReference type="KEGG" id="cqn:G7Y29_01780"/>
<keyword evidence="2" id="KW-1133">Transmembrane helix</keyword>
<dbReference type="Proteomes" id="UP000594586">
    <property type="component" value="Chromosome"/>
</dbReference>
<evidence type="ECO:0000256" key="2">
    <source>
        <dbReference type="SAM" id="Phobius"/>
    </source>
</evidence>
<feature type="transmembrane region" description="Helical" evidence="2">
    <location>
        <begin position="475"/>
        <end position="491"/>
    </location>
</feature>
<sequence>MIETLPVIVSAVGLFVIPGAVIGLAAGMRPAWALAAGAALTPGAWSVLAWAYGEAGIAVTNLSLFLGTVVFIGLGLLWRFAYGAVGERSSWRREAVPIAGVLAAFSILMTRTVNVYRGLPEGLSTPFLGWDVHWHASVIKFITETGVASSARMGELQHVETHELLYYPTGFHVMAFALHELTGRDIIYALNLTSLVLPGIGLTISAALLAKLVIGKRGLTTSLAAGLAPIVAVGVQNLFYSEYHMGAWPYLAAMSMAGIAACAIANTPRDAASVPAAGLTLAGVCALHPSPVTVVVLLVGFWWLFAGLRQPNRVRNTLVVVTVGVIGALFMLPQLLAGSGQAEEVAEFAETQLDISRAESWQRALELQWSAEQHVPTQWWLITAAIVGAVILVVWRRTFWPVLLPLLFIALTAHALVWFDGPVGALFGAYTSLHYNNAHRLVLPTALLYAVFAAVAVAGIVRFACHKLAPGAPRWLSIALVAAIAAAHVQWQQRPFKVFYDAVIEISATNGTLGETELAAFEWLTTQPRAYEGLIANNPGEGTGWMYPLHGLPSLHRHYLYPPTPVDSATSRIFQIPNLLGTGLTQRRDYANIADFAARDLDATYYIVSPPGFWDYLEPIPEQVDGLWTAPGATPVYRNGRTTVFAINANLTDDEIRAARESGEKASPGGLPPLPFDPSQGFHRPTEWDREAAEADARRAPAVR</sequence>
<organism evidence="3 4">
    <name type="scientific">Corynebacterium qintianiae</name>
    <dbReference type="NCBI Taxonomy" id="2709392"/>
    <lineage>
        <taxon>Bacteria</taxon>
        <taxon>Bacillati</taxon>
        <taxon>Actinomycetota</taxon>
        <taxon>Actinomycetes</taxon>
        <taxon>Mycobacteriales</taxon>
        <taxon>Corynebacteriaceae</taxon>
        <taxon>Corynebacterium</taxon>
    </lineage>
</organism>
<feature type="transmembrane region" description="Helical" evidence="2">
    <location>
        <begin position="222"/>
        <end position="240"/>
    </location>
</feature>
<dbReference type="Pfam" id="PF20176">
    <property type="entry name" value="DUF6541"/>
    <property type="match status" value="1"/>
</dbReference>
<gene>
    <name evidence="3" type="ORF">G7Y29_01780</name>
</gene>
<protein>
    <recommendedName>
        <fullName evidence="5">Glycosyltransferase RgtA/B/C/D-like domain-containing protein</fullName>
    </recommendedName>
</protein>
<keyword evidence="2" id="KW-0472">Membrane</keyword>
<dbReference type="RefSeq" id="WP_165003545.1">
    <property type="nucleotide sequence ID" value="NZ_CP064955.1"/>
</dbReference>
<feature type="transmembrane region" description="Helical" evidence="2">
    <location>
        <begin position="441"/>
        <end position="463"/>
    </location>
</feature>
<feature type="transmembrane region" description="Helical" evidence="2">
    <location>
        <begin position="279"/>
        <end position="305"/>
    </location>
</feature>
<evidence type="ECO:0000256" key="1">
    <source>
        <dbReference type="SAM" id="MobiDB-lite"/>
    </source>
</evidence>
<proteinExistence type="predicted"/>
<evidence type="ECO:0000313" key="3">
    <source>
        <dbReference type="EMBL" id="QPK83568.1"/>
    </source>
</evidence>
<dbReference type="InterPro" id="IPR046671">
    <property type="entry name" value="DUF6541"/>
</dbReference>